<reference evidence="3 4" key="1">
    <citation type="submission" date="2020-08" db="EMBL/GenBank/DDBJ databases">
        <title>Genomic Encyclopedia of Type Strains, Phase IV (KMG-IV): sequencing the most valuable type-strain genomes for metagenomic binning, comparative biology and taxonomic classification.</title>
        <authorList>
            <person name="Goeker M."/>
        </authorList>
    </citation>
    <scope>NUCLEOTIDE SEQUENCE [LARGE SCALE GENOMIC DNA]</scope>
    <source>
        <strain evidence="3 4">DSM 100044</strain>
    </source>
</reference>
<dbReference type="InterPro" id="IPR003607">
    <property type="entry name" value="HD/PDEase_dom"/>
</dbReference>
<keyword evidence="4" id="KW-1185">Reference proteome</keyword>
<sequence>MIERVRFSAILGRISTLTLVAANWLSCDMDRAGQDGSPSPSRKPPNDQAPQEKNVTIVHGVSIPDSKLCHTITEFIRDTETELLFKHSSRVYFFGAIAGQQRGLTFNPELLYAATMFHDIGLMPSHSSQDLRFEVDGANAARDFLESHHVDPSDVEKVWAGIALHTTPGVPEFMHPVIALTTAGVEMDVLGLTYDKYDDATREAVVSAFPRTPQFKEDIIQAFYDGIKHKPDTTFGNVKADVLADKDPRFHRGNFCAVIRSSHWHG</sequence>
<accession>A0A7W9BGH0</accession>
<dbReference type="Gene3D" id="1.10.3210.10">
    <property type="entry name" value="Hypothetical protein af1432"/>
    <property type="match status" value="1"/>
</dbReference>
<comment type="caution">
    <text evidence="3">The sequence shown here is derived from an EMBL/GenBank/DDBJ whole genome shotgun (WGS) entry which is preliminary data.</text>
</comment>
<gene>
    <name evidence="3" type="ORF">FHS94_003671</name>
</gene>
<protein>
    <recommendedName>
        <fullName evidence="2">HD domain-containing protein</fullName>
    </recommendedName>
</protein>
<dbReference type="RefSeq" id="WP_343055350.1">
    <property type="nucleotide sequence ID" value="NZ_JACIJK010000015.1"/>
</dbReference>
<evidence type="ECO:0000313" key="4">
    <source>
        <dbReference type="Proteomes" id="UP000546200"/>
    </source>
</evidence>
<name>A0A7W9BGH0_9SPHN</name>
<dbReference type="PANTHER" id="PTHR35569">
    <property type="entry name" value="CYANAMIDE HYDRATASE DDI2-RELATED"/>
    <property type="match status" value="1"/>
</dbReference>
<dbReference type="Pfam" id="PF01966">
    <property type="entry name" value="HD"/>
    <property type="match status" value="1"/>
</dbReference>
<feature type="domain" description="HD" evidence="2">
    <location>
        <begin position="85"/>
        <end position="171"/>
    </location>
</feature>
<evidence type="ECO:0000259" key="2">
    <source>
        <dbReference type="Pfam" id="PF01966"/>
    </source>
</evidence>
<evidence type="ECO:0000313" key="3">
    <source>
        <dbReference type="EMBL" id="MBB5716799.1"/>
    </source>
</evidence>
<dbReference type="CDD" id="cd00077">
    <property type="entry name" value="HDc"/>
    <property type="match status" value="1"/>
</dbReference>
<dbReference type="Proteomes" id="UP000546200">
    <property type="component" value="Unassembled WGS sequence"/>
</dbReference>
<dbReference type="EMBL" id="JACIJK010000015">
    <property type="protein sequence ID" value="MBB5716799.1"/>
    <property type="molecule type" value="Genomic_DNA"/>
</dbReference>
<dbReference type="PANTHER" id="PTHR35569:SF1">
    <property type="entry name" value="CYANAMIDE HYDRATASE DDI2-RELATED"/>
    <property type="match status" value="1"/>
</dbReference>
<evidence type="ECO:0000256" key="1">
    <source>
        <dbReference type="SAM" id="MobiDB-lite"/>
    </source>
</evidence>
<organism evidence="3 4">
    <name type="scientific">Sphingomonas aerophila</name>
    <dbReference type="NCBI Taxonomy" id="1344948"/>
    <lineage>
        <taxon>Bacteria</taxon>
        <taxon>Pseudomonadati</taxon>
        <taxon>Pseudomonadota</taxon>
        <taxon>Alphaproteobacteria</taxon>
        <taxon>Sphingomonadales</taxon>
        <taxon>Sphingomonadaceae</taxon>
        <taxon>Sphingomonas</taxon>
    </lineage>
</organism>
<dbReference type="InterPro" id="IPR006674">
    <property type="entry name" value="HD_domain"/>
</dbReference>
<dbReference type="SUPFAM" id="SSF109604">
    <property type="entry name" value="HD-domain/PDEase-like"/>
    <property type="match status" value="1"/>
</dbReference>
<proteinExistence type="predicted"/>
<feature type="region of interest" description="Disordered" evidence="1">
    <location>
        <begin position="31"/>
        <end position="52"/>
    </location>
</feature>
<dbReference type="AlphaFoldDB" id="A0A7W9BGH0"/>